<evidence type="ECO:0008006" key="7">
    <source>
        <dbReference type="Google" id="ProtNLM"/>
    </source>
</evidence>
<evidence type="ECO:0000256" key="4">
    <source>
        <dbReference type="SAM" id="MobiDB-lite"/>
    </source>
</evidence>
<dbReference type="SUPFAM" id="SSF50978">
    <property type="entry name" value="WD40 repeat-like"/>
    <property type="match status" value="1"/>
</dbReference>
<organism evidence="5 6">
    <name type="scientific">Phanerochaete carnosa (strain HHB-10118-sp)</name>
    <name type="common">White-rot fungus</name>
    <name type="synonym">Peniophora carnosa</name>
    <dbReference type="NCBI Taxonomy" id="650164"/>
    <lineage>
        <taxon>Eukaryota</taxon>
        <taxon>Fungi</taxon>
        <taxon>Dikarya</taxon>
        <taxon>Basidiomycota</taxon>
        <taxon>Agaricomycotina</taxon>
        <taxon>Agaricomycetes</taxon>
        <taxon>Polyporales</taxon>
        <taxon>Phanerochaetaceae</taxon>
        <taxon>Phanerochaete</taxon>
    </lineage>
</organism>
<dbReference type="HOGENOM" id="CLU_042559_1_0_1"/>
<evidence type="ECO:0000256" key="2">
    <source>
        <dbReference type="ARBA" id="ARBA00022737"/>
    </source>
</evidence>
<keyword evidence="1 3" id="KW-0853">WD repeat</keyword>
<dbReference type="STRING" id="650164.K5VBD4"/>
<dbReference type="KEGG" id="pco:PHACADRAFT_189346"/>
<evidence type="ECO:0000256" key="1">
    <source>
        <dbReference type="ARBA" id="ARBA00022574"/>
    </source>
</evidence>
<evidence type="ECO:0000256" key="3">
    <source>
        <dbReference type="PROSITE-ProRule" id="PRU00221"/>
    </source>
</evidence>
<sequence>MPFPLVATLSALFTRSRRTMGRYTLAWHLLGHTGPIHTVSISADGRWLASGGSDGLHMWDMLRNTEILALDPNFTHNPVSCTTWTAINGNVFLVFRTGLGHLGICGRSTQQETFELLEHRRIGNGKEIVAVAFGPTDHYAAKFVTGTRNKLIHVWSLQHNRQLISLFTVELPRTVPIGLSFVDNASHDIRVVGIWDGKCLTLSGTNGVILLGQQISHRKIGSTAVHSGKNTLVIDNVINGFSLYRLDTLLPVRTFPTGEPLTRKPKQSTFGEEGKVIVGGSDHGCVYIFDRKTGAPLDVLRHSYQLVQAVATHISNVGTNVIVTASNDEYGDHAVSIWIHKPDAQGTWLNGVHRVIRESALLLWKLFCQMLLGIALYIVWQNLLRSAAWEDPNAFRNIAHRSLLSTVLDQLHRIASFYSVMRTAPQSTEQVRAWHMAGQAQRRLATNDIAKNNADIPMIDSPETAPEGHGELDELD</sequence>
<evidence type="ECO:0000313" key="5">
    <source>
        <dbReference type="EMBL" id="EKM60211.1"/>
    </source>
</evidence>
<feature type="repeat" description="WD" evidence="3">
    <location>
        <begin position="29"/>
        <end position="55"/>
    </location>
</feature>
<dbReference type="OrthoDB" id="2791381at2759"/>
<dbReference type="PANTHER" id="PTHR22838">
    <property type="entry name" value="WD REPEAT PROTEIN 26-RELATED"/>
    <property type="match status" value="1"/>
</dbReference>
<dbReference type="Pfam" id="PF00400">
    <property type="entry name" value="WD40"/>
    <property type="match status" value="1"/>
</dbReference>
<keyword evidence="6" id="KW-1185">Reference proteome</keyword>
<dbReference type="Gene3D" id="2.130.10.10">
    <property type="entry name" value="YVTN repeat-like/Quinoprotein amine dehydrogenase"/>
    <property type="match status" value="1"/>
</dbReference>
<name>K5VBD4_PHACS</name>
<keyword evidence="2" id="KW-0677">Repeat</keyword>
<dbReference type="AlphaFoldDB" id="K5VBD4"/>
<dbReference type="PANTHER" id="PTHR22838:SF0">
    <property type="entry name" value="WD REPEAT-CONTAINING PROTEIN 26"/>
    <property type="match status" value="1"/>
</dbReference>
<protein>
    <recommendedName>
        <fullName evidence="7">WD40 repeat-like protein</fullName>
    </recommendedName>
</protein>
<dbReference type="SMART" id="SM00320">
    <property type="entry name" value="WD40"/>
    <property type="match status" value="3"/>
</dbReference>
<dbReference type="InParanoid" id="K5VBD4"/>
<feature type="compositionally biased region" description="Basic and acidic residues" evidence="4">
    <location>
        <begin position="466"/>
        <end position="476"/>
    </location>
</feature>
<dbReference type="EMBL" id="JH930468">
    <property type="protein sequence ID" value="EKM60211.1"/>
    <property type="molecule type" value="Genomic_DNA"/>
</dbReference>
<feature type="region of interest" description="Disordered" evidence="4">
    <location>
        <begin position="454"/>
        <end position="476"/>
    </location>
</feature>
<dbReference type="InterPro" id="IPR051350">
    <property type="entry name" value="WD_repeat-ST_regulator"/>
</dbReference>
<evidence type="ECO:0000313" key="6">
    <source>
        <dbReference type="Proteomes" id="UP000008370"/>
    </source>
</evidence>
<dbReference type="InterPro" id="IPR015943">
    <property type="entry name" value="WD40/YVTN_repeat-like_dom_sf"/>
</dbReference>
<dbReference type="Proteomes" id="UP000008370">
    <property type="component" value="Unassembled WGS sequence"/>
</dbReference>
<reference evidence="5 6" key="1">
    <citation type="journal article" date="2012" name="BMC Genomics">
        <title>Comparative genomics of the white-rot fungi, Phanerochaete carnosa and P. chrysosporium, to elucidate the genetic basis of the distinct wood types they colonize.</title>
        <authorList>
            <person name="Suzuki H."/>
            <person name="MacDonald J."/>
            <person name="Syed K."/>
            <person name="Salamov A."/>
            <person name="Hori C."/>
            <person name="Aerts A."/>
            <person name="Henrissat B."/>
            <person name="Wiebenga A."/>
            <person name="vanKuyk P.A."/>
            <person name="Barry K."/>
            <person name="Lindquist E."/>
            <person name="LaButti K."/>
            <person name="Lapidus A."/>
            <person name="Lucas S."/>
            <person name="Coutinho P."/>
            <person name="Gong Y."/>
            <person name="Samejima M."/>
            <person name="Mahadevan R."/>
            <person name="Abou-Zaid M."/>
            <person name="de Vries R.P."/>
            <person name="Igarashi K."/>
            <person name="Yadav J.S."/>
            <person name="Grigoriev I.V."/>
            <person name="Master E.R."/>
        </authorList>
    </citation>
    <scope>NUCLEOTIDE SEQUENCE [LARGE SCALE GENOMIC DNA]</scope>
    <source>
        <strain evidence="5 6">HHB-10118-sp</strain>
    </source>
</reference>
<dbReference type="InterPro" id="IPR036322">
    <property type="entry name" value="WD40_repeat_dom_sf"/>
</dbReference>
<proteinExistence type="predicted"/>
<dbReference type="PROSITE" id="PS50082">
    <property type="entry name" value="WD_REPEATS_2"/>
    <property type="match status" value="1"/>
</dbReference>
<gene>
    <name evidence="5" type="ORF">PHACADRAFT_189346</name>
</gene>
<dbReference type="GeneID" id="18910562"/>
<dbReference type="RefSeq" id="XP_007389687.1">
    <property type="nucleotide sequence ID" value="XM_007389625.1"/>
</dbReference>
<dbReference type="InterPro" id="IPR001680">
    <property type="entry name" value="WD40_rpt"/>
</dbReference>
<accession>K5VBD4</accession>